<sequence>MNASGNGAGVSTVVGGGGGGVAGPSWLWVVAARGDRDQATRSNLSLFNQAASSSHDGVTDGLTASSGSMSATLLYCMFLGAMLFGPNMLDRAVSLATTCTSSSSVGAAAVSVEKPSHDHGLLALRATYMVGVVVGAAMARPGRQHGAAGEAHPGLCGMDQRREKSGKSQMGQNRLFMEHLMILG</sequence>
<evidence type="ECO:0000313" key="3">
    <source>
        <dbReference type="Proteomes" id="UP000636709"/>
    </source>
</evidence>
<evidence type="ECO:0000313" key="2">
    <source>
        <dbReference type="EMBL" id="KAF8675957.1"/>
    </source>
</evidence>
<dbReference type="AlphaFoldDB" id="A0A835B8E1"/>
<comment type="caution">
    <text evidence="2">The sequence shown here is derived from an EMBL/GenBank/DDBJ whole genome shotgun (WGS) entry which is preliminary data.</text>
</comment>
<accession>A0A835B8E1</accession>
<protein>
    <submittedName>
        <fullName evidence="2">Uncharacterized protein</fullName>
    </submittedName>
</protein>
<keyword evidence="3" id="KW-1185">Reference proteome</keyword>
<reference evidence="2" key="1">
    <citation type="submission" date="2020-07" db="EMBL/GenBank/DDBJ databases">
        <title>Genome sequence and genetic diversity analysis of an under-domesticated orphan crop, white fonio (Digitaria exilis).</title>
        <authorList>
            <person name="Bennetzen J.L."/>
            <person name="Chen S."/>
            <person name="Ma X."/>
            <person name="Wang X."/>
            <person name="Yssel A.E.J."/>
            <person name="Chaluvadi S.R."/>
            <person name="Johnson M."/>
            <person name="Gangashetty P."/>
            <person name="Hamidou F."/>
            <person name="Sanogo M.D."/>
            <person name="Zwaenepoel A."/>
            <person name="Wallace J."/>
            <person name="Van De Peer Y."/>
            <person name="Van Deynze A."/>
        </authorList>
    </citation>
    <scope>NUCLEOTIDE SEQUENCE</scope>
    <source>
        <tissue evidence="2">Leaves</tissue>
    </source>
</reference>
<dbReference type="Proteomes" id="UP000636709">
    <property type="component" value="Unassembled WGS sequence"/>
</dbReference>
<organism evidence="2 3">
    <name type="scientific">Digitaria exilis</name>
    <dbReference type="NCBI Taxonomy" id="1010633"/>
    <lineage>
        <taxon>Eukaryota</taxon>
        <taxon>Viridiplantae</taxon>
        <taxon>Streptophyta</taxon>
        <taxon>Embryophyta</taxon>
        <taxon>Tracheophyta</taxon>
        <taxon>Spermatophyta</taxon>
        <taxon>Magnoliopsida</taxon>
        <taxon>Liliopsida</taxon>
        <taxon>Poales</taxon>
        <taxon>Poaceae</taxon>
        <taxon>PACMAD clade</taxon>
        <taxon>Panicoideae</taxon>
        <taxon>Panicodae</taxon>
        <taxon>Paniceae</taxon>
        <taxon>Anthephorinae</taxon>
        <taxon>Digitaria</taxon>
    </lineage>
</organism>
<feature type="region of interest" description="Disordered" evidence="1">
    <location>
        <begin position="144"/>
        <end position="170"/>
    </location>
</feature>
<proteinExistence type="predicted"/>
<dbReference type="EMBL" id="JACEFO010002177">
    <property type="protein sequence ID" value="KAF8675957.1"/>
    <property type="molecule type" value="Genomic_DNA"/>
</dbReference>
<evidence type="ECO:0000256" key="1">
    <source>
        <dbReference type="SAM" id="MobiDB-lite"/>
    </source>
</evidence>
<gene>
    <name evidence="2" type="ORF">HU200_047457</name>
</gene>
<name>A0A835B8E1_9POAL</name>